<evidence type="ECO:0000313" key="2">
    <source>
        <dbReference type="Proteomes" id="UP000179099"/>
    </source>
</evidence>
<dbReference type="InterPro" id="IPR056250">
    <property type="entry name" value="AEP-like"/>
</dbReference>
<dbReference type="AlphaFoldDB" id="A0A1G2F6D0"/>
<dbReference type="EMBL" id="MHMW01000028">
    <property type="protein sequence ID" value="OGZ33599.1"/>
    <property type="molecule type" value="Genomic_DNA"/>
</dbReference>
<name>A0A1G2F6D0_9BACT</name>
<organism evidence="1 2">
    <name type="scientific">Candidatus Portnoybacteria bacterium RBG_19FT_COMBO_36_7</name>
    <dbReference type="NCBI Taxonomy" id="1801992"/>
    <lineage>
        <taxon>Bacteria</taxon>
        <taxon>Candidatus Portnoyibacteriota</taxon>
    </lineage>
</organism>
<proteinExistence type="predicted"/>
<dbReference type="Proteomes" id="UP000179099">
    <property type="component" value="Unassembled WGS sequence"/>
</dbReference>
<accession>A0A1G2F6D0</accession>
<dbReference type="STRING" id="1801992.A2Y98_01550"/>
<dbReference type="Pfam" id="PF24387">
    <property type="entry name" value="AEP-like"/>
    <property type="match status" value="1"/>
</dbReference>
<comment type="caution">
    <text evidence="1">The sequence shown here is derived from an EMBL/GenBank/DDBJ whole genome shotgun (WGS) entry which is preliminary data.</text>
</comment>
<sequence length="204" mass="23385">MKKIDNISIGVPAVVVVKKIADINLIDKLTFILYTTQKPNEKILKEPDVPVDLLLRHSGQTDEARLPVKREEIYDFYDRYTNKIRQESAIGVCSSVNMRQNFFHIPMIDFHCDVSDVNLARLKDFLLYIGQKEGAILESGRSYHYYGIKLLTVEQWVEFMGKCLLLCTDAGQRYIGHSLMDGFCTLRISGKALHNYIPKVVTIL</sequence>
<evidence type="ECO:0000313" key="1">
    <source>
        <dbReference type="EMBL" id="OGZ33599.1"/>
    </source>
</evidence>
<protein>
    <submittedName>
        <fullName evidence="1">Uncharacterized protein</fullName>
    </submittedName>
</protein>
<gene>
    <name evidence="1" type="ORF">A2Y98_01550</name>
</gene>
<reference evidence="1 2" key="1">
    <citation type="journal article" date="2016" name="Nat. Commun.">
        <title>Thousands of microbial genomes shed light on interconnected biogeochemical processes in an aquifer system.</title>
        <authorList>
            <person name="Anantharaman K."/>
            <person name="Brown C.T."/>
            <person name="Hug L.A."/>
            <person name="Sharon I."/>
            <person name="Castelle C.J."/>
            <person name="Probst A.J."/>
            <person name="Thomas B.C."/>
            <person name="Singh A."/>
            <person name="Wilkins M.J."/>
            <person name="Karaoz U."/>
            <person name="Brodie E.L."/>
            <person name="Williams K.H."/>
            <person name="Hubbard S.S."/>
            <person name="Banfield J.F."/>
        </authorList>
    </citation>
    <scope>NUCLEOTIDE SEQUENCE [LARGE SCALE GENOMIC DNA]</scope>
</reference>